<evidence type="ECO:0000313" key="2">
    <source>
        <dbReference type="Proteomes" id="UP000237968"/>
    </source>
</evidence>
<evidence type="ECO:0000313" key="1">
    <source>
        <dbReference type="EMBL" id="PRQ03997.1"/>
    </source>
</evidence>
<gene>
    <name evidence="1" type="ORF">ENSA5_11800</name>
</gene>
<protein>
    <submittedName>
        <fullName evidence="1">Uncharacterized protein</fullName>
    </submittedName>
</protein>
<comment type="caution">
    <text evidence="1">The sequence shown here is derived from an EMBL/GenBank/DDBJ whole genome shotgun (WGS) entry which is preliminary data.</text>
</comment>
<dbReference type="RefSeq" id="WP_146155378.1">
    <property type="nucleotide sequence ID" value="NZ_PVNK01000066.1"/>
</dbReference>
<accession>A0A2S9YFW8</accession>
<name>A0A2S9YFW8_9BACT</name>
<organism evidence="1 2">
    <name type="scientific">Enhygromyxa salina</name>
    <dbReference type="NCBI Taxonomy" id="215803"/>
    <lineage>
        <taxon>Bacteria</taxon>
        <taxon>Pseudomonadati</taxon>
        <taxon>Myxococcota</taxon>
        <taxon>Polyangia</taxon>
        <taxon>Nannocystales</taxon>
        <taxon>Nannocystaceae</taxon>
        <taxon>Enhygromyxa</taxon>
    </lineage>
</organism>
<dbReference type="EMBL" id="PVNK01000066">
    <property type="protein sequence ID" value="PRQ03997.1"/>
    <property type="molecule type" value="Genomic_DNA"/>
</dbReference>
<reference evidence="1 2" key="1">
    <citation type="submission" date="2018-03" db="EMBL/GenBank/DDBJ databases">
        <title>Draft Genome Sequences of the Obligatory Marine Myxobacteria Enhygromyxa salina SWB005.</title>
        <authorList>
            <person name="Poehlein A."/>
            <person name="Moghaddam J.A."/>
            <person name="Harms H."/>
            <person name="Alanjari M."/>
            <person name="Koenig G.M."/>
            <person name="Daniel R."/>
            <person name="Schaeberle T.F."/>
        </authorList>
    </citation>
    <scope>NUCLEOTIDE SEQUENCE [LARGE SCALE GENOMIC DNA]</scope>
    <source>
        <strain evidence="1 2">SWB005</strain>
    </source>
</reference>
<dbReference type="Proteomes" id="UP000237968">
    <property type="component" value="Unassembled WGS sequence"/>
</dbReference>
<proteinExistence type="predicted"/>
<sequence>MRRYYTWAPTGADPGAKSQFNYSMDDRVPDGAARAFPTEAELVENLLTLATEPGAIDGAEWIELEGDPSTLVVPPAAHHVTGVFLGSFRVGARRPLKGELERIAAAGAAGSEEARDVLFMRAMTEGEELPE</sequence>
<keyword evidence="2" id="KW-1185">Reference proteome</keyword>
<dbReference type="AlphaFoldDB" id="A0A2S9YFW8"/>